<dbReference type="AlphaFoldDB" id="A0A2P7BDX2"/>
<evidence type="ECO:0000313" key="1">
    <source>
        <dbReference type="EMBL" id="PSH64653.1"/>
    </source>
</evidence>
<accession>A0A2P7BDX2</accession>
<gene>
    <name evidence="1" type="ORF">CU103_12280</name>
</gene>
<dbReference type="OrthoDB" id="7226142at2"/>
<comment type="caution">
    <text evidence="1">The sequence shown here is derived from an EMBL/GenBank/DDBJ whole genome shotgun (WGS) entry which is preliminary data.</text>
</comment>
<name>A0A2P7BDX2_9HYPH</name>
<organism evidence="1 2">
    <name type="scientific">Phyllobacterium sophorae</name>
    <dbReference type="NCBI Taxonomy" id="1520277"/>
    <lineage>
        <taxon>Bacteria</taxon>
        <taxon>Pseudomonadati</taxon>
        <taxon>Pseudomonadota</taxon>
        <taxon>Alphaproteobacteria</taxon>
        <taxon>Hyphomicrobiales</taxon>
        <taxon>Phyllobacteriaceae</taxon>
        <taxon>Phyllobacterium</taxon>
    </lineage>
</organism>
<reference evidence="2" key="1">
    <citation type="submission" date="2017-11" db="EMBL/GenBank/DDBJ databases">
        <authorList>
            <person name="Kuznetsova I."/>
            <person name="Sazanova A."/>
            <person name="Chirak E."/>
            <person name="Safronova V."/>
            <person name="Willems A."/>
        </authorList>
    </citation>
    <scope>NUCLEOTIDE SEQUENCE [LARGE SCALE GENOMIC DNA]</scope>
    <source>
        <strain evidence="2">CCBAU 03422</strain>
    </source>
</reference>
<dbReference type="Proteomes" id="UP000241764">
    <property type="component" value="Unassembled WGS sequence"/>
</dbReference>
<keyword evidence="2" id="KW-1185">Reference proteome</keyword>
<proteinExistence type="predicted"/>
<evidence type="ECO:0000313" key="2">
    <source>
        <dbReference type="Proteomes" id="UP000241764"/>
    </source>
</evidence>
<dbReference type="EMBL" id="PGGM01000004">
    <property type="protein sequence ID" value="PSH64653.1"/>
    <property type="molecule type" value="Genomic_DNA"/>
</dbReference>
<dbReference type="RefSeq" id="WP_106664198.1">
    <property type="nucleotide sequence ID" value="NZ_PGGM01000004.1"/>
</dbReference>
<protein>
    <submittedName>
        <fullName evidence="1">Uncharacterized protein</fullName>
    </submittedName>
</protein>
<sequence length="547" mass="58157">MAKDLARIKRNVRKMAEQNAPEQDIDGYIASEGVTIDDIRSFSDSAEQSRLRGEEGEYTAFGQGFANGVPIVGPWLKERYLDADAWLDTHLPTSMVGRDTTGQTWEEARKYSEEAGKQSKEYHPYAATAGELTGAAAGTGALMALPGGAIATGARSIPGLTGGLGFATRVGLGGATGTALGGADAAVRGEDVEQGMLTGGAFGALGPAAAPLVSNVVQKGLSKLGLAPNRVGGKELYTAAKEYNDTVGGNQIPKILKENIPGIEDTPSSHQIQEYLHHHPIPLPIDEDRTLAELNRIARSPGKGRDVIEDVYGSSVSQAKREVGGLADWFTPQAGDSKGIKAQKQFFQDKLIDFGGDHDKAYQFFKRQANQRKLNDLFGDRADDFLERLWSPAIVADANRGMQRSLGVGLNREAASKITKKAPVEIGGPQSLSNRTWNALRRKIETVKDGRRTDIDEHLANLLLKGGTKAGGKNFTAGEIINKIHKSVKQGKLPNDEARRLIIAAMQGAGTNDKAPQALEAGLLGALLVGGLGHRVGGAAVDIANPY</sequence>